<dbReference type="EMBL" id="JAEPRQ010000003">
    <property type="protein sequence ID" value="MBK4216488.1"/>
    <property type="molecule type" value="Genomic_DNA"/>
</dbReference>
<dbReference type="NCBIfam" id="TIGR02243">
    <property type="entry name" value="putative baseplate assembly protein"/>
    <property type="match status" value="1"/>
</dbReference>
<name>A0A934SF23_9RHOB</name>
<evidence type="ECO:0000313" key="2">
    <source>
        <dbReference type="EMBL" id="MBK4216488.1"/>
    </source>
</evidence>
<dbReference type="AlphaFoldDB" id="A0A934SF23"/>
<proteinExistence type="predicted"/>
<organism evidence="2 3">
    <name type="scientific">Paracoccus caeni</name>
    <dbReference type="NCBI Taxonomy" id="657651"/>
    <lineage>
        <taxon>Bacteria</taxon>
        <taxon>Pseudomonadati</taxon>
        <taxon>Pseudomonadota</taxon>
        <taxon>Alphaproteobacteria</taxon>
        <taxon>Rhodobacterales</taxon>
        <taxon>Paracoccaceae</taxon>
        <taxon>Paracoccus</taxon>
    </lineage>
</organism>
<keyword evidence="3" id="KW-1185">Reference proteome</keyword>
<dbReference type="RefSeq" id="WP_200686381.1">
    <property type="nucleotide sequence ID" value="NZ_JAEPRQ010000003.1"/>
</dbReference>
<dbReference type="InterPro" id="IPR011749">
    <property type="entry name" value="CHP02243"/>
</dbReference>
<reference evidence="2" key="1">
    <citation type="submission" date="2021-01" db="EMBL/GenBank/DDBJ databases">
        <title>Paracoccus amoyensis sp. nov., isolated from the surface seawater along the coast of Xiamen Island, China.</title>
        <authorList>
            <person name="Lyu L."/>
        </authorList>
    </citation>
    <scope>NUCLEOTIDE SEQUENCE</scope>
    <source>
        <strain evidence="2">MJ17</strain>
    </source>
</reference>
<dbReference type="Proteomes" id="UP000640485">
    <property type="component" value="Unassembled WGS sequence"/>
</dbReference>
<gene>
    <name evidence="2" type="ORF">JJJ17_11175</name>
</gene>
<sequence length="758" mass="81980">MPLTPPTVADLSYAVVERMLRERIPLVAPEWTDHNDSDPGIAMIQLFAHLTDQLGYRLNRVPEKTYIEFLKLVGVTLAPARAAETRIAFTLSKPGEAQAMTLPAGSRIRGKGAGGTTPVFETDAELSVLPVQLAALVTARADLLNINELPDTGPSASGDDPVSYVDQRFSLAWDGKKPKLKDMPLQPVALFEKPEEVTHRILYLGLAFNQIRSAGFLGARADLHLQIDGDQQPEAGAQVQAGGKPFTVANAFEDGPPLVSYSYFRPPATGEAAGSWQPLMVLSDETDGWTRSGTIRLDVPERIGPVPVAAWADVEPDMAHPLIDQIKTPVADTPEEVPISGWLRVAFVIPPQIRVRSLSFNSMTATNLQTVTGERLGRGTGLSAQTMSLANPNVAADSIRIISRDPTRSPEYLDWRQVPDFDASAPGDPVYALDAEAGLVIFGDGLAGRPPFATEVMIAERYRHGGGPDGNCETGAVKQPDSLPTGMDGAFNVIPAHGGYPAETTDQAKRRAPGAFRRRGRAVTDADFLEATLEAPGVRIARATVIPRRLPYPMGHEIDGLDAFGMDFDTDVPGALTVIAVPDQPGPYPMPTTSELSLVARHLDRLRLITTEVHVAAPQYVRLYDMTVAVRAAPGYSENAVREAIINRLRRRFHVLTGGADGTGYPFGAPLHHSDLMTEVMTTPGVARVEALEAFVDGRSPEDDARDILWRIERRLPQRLVSCPVDDDDAEHGRIVLMPDEVVFIDPAGLMVNVVGAP</sequence>
<feature type="region of interest" description="Disordered" evidence="1">
    <location>
        <begin position="496"/>
        <end position="518"/>
    </location>
</feature>
<protein>
    <submittedName>
        <fullName evidence="2">Baseplate assembly protein</fullName>
    </submittedName>
</protein>
<accession>A0A934SF23</accession>
<comment type="caution">
    <text evidence="2">The sequence shown here is derived from an EMBL/GenBank/DDBJ whole genome shotgun (WGS) entry which is preliminary data.</text>
</comment>
<evidence type="ECO:0000256" key="1">
    <source>
        <dbReference type="SAM" id="MobiDB-lite"/>
    </source>
</evidence>
<evidence type="ECO:0000313" key="3">
    <source>
        <dbReference type="Proteomes" id="UP000640485"/>
    </source>
</evidence>